<evidence type="ECO:0000313" key="4">
    <source>
        <dbReference type="Proteomes" id="UP000483004"/>
    </source>
</evidence>
<evidence type="ECO:0000256" key="1">
    <source>
        <dbReference type="SAM" id="MobiDB-lite"/>
    </source>
</evidence>
<protein>
    <recommendedName>
        <fullName evidence="2">DNA primase DNAG catalytic core N-terminal domain-containing protein</fullName>
    </recommendedName>
</protein>
<dbReference type="CDD" id="cd03364">
    <property type="entry name" value="TOPRIM_DnaG_primases"/>
    <property type="match status" value="1"/>
</dbReference>
<evidence type="ECO:0000313" key="3">
    <source>
        <dbReference type="EMBL" id="KAB2388669.1"/>
    </source>
</evidence>
<accession>A0A6L3W9L1</accession>
<organism evidence="3 4">
    <name type="scientific">Actinomadura montaniterrae</name>
    <dbReference type="NCBI Taxonomy" id="1803903"/>
    <lineage>
        <taxon>Bacteria</taxon>
        <taxon>Bacillati</taxon>
        <taxon>Actinomycetota</taxon>
        <taxon>Actinomycetes</taxon>
        <taxon>Streptosporangiales</taxon>
        <taxon>Thermomonosporaceae</taxon>
        <taxon>Actinomadura</taxon>
    </lineage>
</organism>
<dbReference type="PANTHER" id="PTHR30313:SF2">
    <property type="entry name" value="DNA PRIMASE"/>
    <property type="match status" value="1"/>
</dbReference>
<reference evidence="3 4" key="1">
    <citation type="submission" date="2019-09" db="EMBL/GenBank/DDBJ databases">
        <title>Actinomadura physcomitrii sp. nov., a novel actinomycete isolated from moss [Physcomitrium sphaericum (Ludw) Fuernr].</title>
        <authorList>
            <person name="Liu C."/>
            <person name="Zhuang X."/>
        </authorList>
    </citation>
    <scope>NUCLEOTIDE SEQUENCE [LARGE SCALE GENOMIC DNA]</scope>
    <source>
        <strain evidence="3 4">CYP1-1B</strain>
    </source>
</reference>
<dbReference type="Pfam" id="PF13155">
    <property type="entry name" value="Toprim_2"/>
    <property type="match status" value="1"/>
</dbReference>
<dbReference type="GO" id="GO:0006269">
    <property type="term" value="P:DNA replication, synthesis of primer"/>
    <property type="evidence" value="ECO:0007669"/>
    <property type="project" value="TreeGrafter"/>
</dbReference>
<feature type="compositionally biased region" description="Basic and acidic residues" evidence="1">
    <location>
        <begin position="652"/>
        <end position="662"/>
    </location>
</feature>
<dbReference type="OrthoDB" id="9803773at2"/>
<dbReference type="InterPro" id="IPR013264">
    <property type="entry name" value="DNAG_N"/>
</dbReference>
<feature type="region of interest" description="Disordered" evidence="1">
    <location>
        <begin position="636"/>
        <end position="674"/>
    </location>
</feature>
<dbReference type="Pfam" id="PF08275">
    <property type="entry name" value="DNAG_N"/>
    <property type="match status" value="1"/>
</dbReference>
<dbReference type="GO" id="GO:0005737">
    <property type="term" value="C:cytoplasm"/>
    <property type="evidence" value="ECO:0007669"/>
    <property type="project" value="TreeGrafter"/>
</dbReference>
<dbReference type="AlphaFoldDB" id="A0A6L3W9L1"/>
<proteinExistence type="predicted"/>
<sequence>MSGPVPAGDHEADPGEKRQRQLDFLQGIAEYGVAGLLDGRLEWIAWLEQASRHGRYGFTNTLLIPAQKPAATDVRSYDDWKKQGRQVLRGETGIRILSRSGKPRPVFDIEQTDGVALELPEPASTSEGLARLARLTGDLGLYLDRGQGWTYLGDPAKRLFIAPEMEDLAAATHLAHQLAHVLDVQGRPKAANLDQDACRGARRAFADSVAFLVLTEVGLPTEHLSFSAPRSWAGSDERANAAGAIRVVGEQVVRTASRLRYRLSNLQTVGPDAPVRRAKIREEIAATSSSPASLETPNAELPAADVPREELLAAIDDAHRFFVANLGGSWGASYLVGRGFTADVQARWQVGHALRPRQALVQHLRQRGHSDEAIVAAGLGRFGVDGELIDIFRDRVLLPLRNDDGAVVGFIGRQQNSFAGPKYINTPDTVLFHKHEVLFGLHETGSRLAQGVRPLMVEGPLDAIAVNTVMPETYAAVAGCGTAIGPAHLDALNRYTDLDTSGLVIALDGDPAGRVGAIRAWRHLNEVTGPVDTVRLPTDRDPADLLGKSGQEGVEKALRSVIPLADLVIDERLERFGGTLEFAENQLAAVRAAATVIAGLPSSQAARQVARVASRTQLDPADVTAAVAAAIAPDPPTDLAAAANDFPSPPELRPHTPAREPRTAAPPRRARRTK</sequence>
<dbReference type="InterPro" id="IPR034151">
    <property type="entry name" value="TOPRIM_DnaG_bac"/>
</dbReference>
<name>A0A6L3W9L1_9ACTN</name>
<dbReference type="SUPFAM" id="SSF56731">
    <property type="entry name" value="DNA primase core"/>
    <property type="match status" value="1"/>
</dbReference>
<feature type="domain" description="DNA primase DNAG catalytic core N-terminal" evidence="2">
    <location>
        <begin position="332"/>
        <end position="443"/>
    </location>
</feature>
<comment type="caution">
    <text evidence="3">The sequence shown here is derived from an EMBL/GenBank/DDBJ whole genome shotgun (WGS) entry which is preliminary data.</text>
</comment>
<gene>
    <name evidence="3" type="ORF">F9B16_03060</name>
</gene>
<dbReference type="PANTHER" id="PTHR30313">
    <property type="entry name" value="DNA PRIMASE"/>
    <property type="match status" value="1"/>
</dbReference>
<evidence type="ECO:0000259" key="2">
    <source>
        <dbReference type="Pfam" id="PF08275"/>
    </source>
</evidence>
<dbReference type="InterPro" id="IPR050219">
    <property type="entry name" value="DnaG_primase"/>
</dbReference>
<dbReference type="Proteomes" id="UP000483004">
    <property type="component" value="Unassembled WGS sequence"/>
</dbReference>
<keyword evidence="4" id="KW-1185">Reference proteome</keyword>
<dbReference type="RefSeq" id="WP_151538263.1">
    <property type="nucleotide sequence ID" value="NZ_WBMR01000004.1"/>
</dbReference>
<dbReference type="Gene3D" id="3.90.980.10">
    <property type="entry name" value="DNA primase, catalytic core, N-terminal domain"/>
    <property type="match status" value="1"/>
</dbReference>
<dbReference type="EMBL" id="WBMR01000004">
    <property type="protein sequence ID" value="KAB2388669.1"/>
    <property type="molecule type" value="Genomic_DNA"/>
</dbReference>
<dbReference type="InterPro" id="IPR037068">
    <property type="entry name" value="DNA_primase_core_N_sf"/>
</dbReference>
<dbReference type="Gene3D" id="3.40.1360.10">
    <property type="match status" value="1"/>
</dbReference>